<evidence type="ECO:0000313" key="2">
    <source>
        <dbReference type="EMBL" id="GGQ98173.1"/>
    </source>
</evidence>
<accession>A0A918F3K2</accession>
<reference evidence="2" key="1">
    <citation type="journal article" date="2014" name="Int. J. Syst. Evol. Microbiol.">
        <title>Complete genome sequence of Corynebacterium casei LMG S-19264T (=DSM 44701T), isolated from a smear-ripened cheese.</title>
        <authorList>
            <consortium name="US DOE Joint Genome Institute (JGI-PGF)"/>
            <person name="Walter F."/>
            <person name="Albersmeier A."/>
            <person name="Kalinowski J."/>
            <person name="Ruckert C."/>
        </authorList>
    </citation>
    <scope>NUCLEOTIDE SEQUENCE</scope>
    <source>
        <strain evidence="2">JCM 31311</strain>
    </source>
</reference>
<feature type="signal peptide" evidence="1">
    <location>
        <begin position="1"/>
        <end position="19"/>
    </location>
</feature>
<keyword evidence="3" id="KW-1185">Reference proteome</keyword>
<sequence>MNARLLFTLTPLLSALLGACSLITPDLTLNFQPGPAGGEIDPTTLLHRQIVPADRLVTWQQAFDRAPVGSVILTCWKDTDITNFWGPCSHVTRKYSAEQVAETYNFSRPLAGVYPARLEAHYYALIVLDTGVKPEMLDALWKAAHRLDGKFYTLANVPDEYYCSTYQNALQQAVGLPDAVPYNSWLNINLPSDALKVPGVKVLWVGINPDSPQAYRGDTSAQTVSDPVH</sequence>
<evidence type="ECO:0000313" key="3">
    <source>
        <dbReference type="Proteomes" id="UP000603865"/>
    </source>
</evidence>
<dbReference type="AlphaFoldDB" id="A0A918F3K2"/>
<protein>
    <recommendedName>
        <fullName evidence="4">Lipoprotein</fullName>
    </recommendedName>
</protein>
<comment type="caution">
    <text evidence="2">The sequence shown here is derived from an EMBL/GenBank/DDBJ whole genome shotgun (WGS) entry which is preliminary data.</text>
</comment>
<organism evidence="2 3">
    <name type="scientific">Deinococcus ruber</name>
    <dbReference type="NCBI Taxonomy" id="1848197"/>
    <lineage>
        <taxon>Bacteria</taxon>
        <taxon>Thermotogati</taxon>
        <taxon>Deinococcota</taxon>
        <taxon>Deinococci</taxon>
        <taxon>Deinococcales</taxon>
        <taxon>Deinococcaceae</taxon>
        <taxon>Deinococcus</taxon>
    </lineage>
</organism>
<dbReference type="Proteomes" id="UP000603865">
    <property type="component" value="Unassembled WGS sequence"/>
</dbReference>
<evidence type="ECO:0000256" key="1">
    <source>
        <dbReference type="SAM" id="SignalP"/>
    </source>
</evidence>
<reference evidence="2" key="2">
    <citation type="submission" date="2020-09" db="EMBL/GenBank/DDBJ databases">
        <authorList>
            <person name="Sun Q."/>
            <person name="Ohkuma M."/>
        </authorList>
    </citation>
    <scope>NUCLEOTIDE SEQUENCE</scope>
    <source>
        <strain evidence="2">JCM 31311</strain>
    </source>
</reference>
<name>A0A918F3K2_9DEIO</name>
<feature type="chain" id="PRO_5036768446" description="Lipoprotein" evidence="1">
    <location>
        <begin position="20"/>
        <end position="229"/>
    </location>
</feature>
<dbReference type="RefSeq" id="WP_189088241.1">
    <property type="nucleotide sequence ID" value="NZ_BMQL01000003.1"/>
</dbReference>
<proteinExistence type="predicted"/>
<evidence type="ECO:0008006" key="4">
    <source>
        <dbReference type="Google" id="ProtNLM"/>
    </source>
</evidence>
<gene>
    <name evidence="2" type="ORF">GCM10008957_08130</name>
</gene>
<dbReference type="EMBL" id="BMQL01000003">
    <property type="protein sequence ID" value="GGQ98173.1"/>
    <property type="molecule type" value="Genomic_DNA"/>
</dbReference>
<dbReference type="PROSITE" id="PS51257">
    <property type="entry name" value="PROKAR_LIPOPROTEIN"/>
    <property type="match status" value="1"/>
</dbReference>
<keyword evidence="1" id="KW-0732">Signal</keyword>